<dbReference type="Proteomes" id="UP000289784">
    <property type="component" value="Unassembled WGS sequence"/>
</dbReference>
<comment type="caution">
    <text evidence="3">The sequence shown here is derived from an EMBL/GenBank/DDBJ whole genome shotgun (WGS) entry which is preliminary data.</text>
</comment>
<organism evidence="3 4">
    <name type="scientific">Pseudoxanthomonas composti</name>
    <dbReference type="NCBI Taxonomy" id="2137479"/>
    <lineage>
        <taxon>Bacteria</taxon>
        <taxon>Pseudomonadati</taxon>
        <taxon>Pseudomonadota</taxon>
        <taxon>Gammaproteobacteria</taxon>
        <taxon>Lysobacterales</taxon>
        <taxon>Lysobacteraceae</taxon>
        <taxon>Pseudoxanthomonas</taxon>
    </lineage>
</organism>
<dbReference type="InterPro" id="IPR007730">
    <property type="entry name" value="SPOR-like_dom"/>
</dbReference>
<gene>
    <name evidence="3" type="ORF">EPA99_08330</name>
</gene>
<evidence type="ECO:0000313" key="3">
    <source>
        <dbReference type="EMBL" id="RXR06631.1"/>
    </source>
</evidence>
<feature type="domain" description="SPOR" evidence="2">
    <location>
        <begin position="93"/>
        <end position="171"/>
    </location>
</feature>
<dbReference type="RefSeq" id="WP_129470737.1">
    <property type="nucleotide sequence ID" value="NZ_SAWZ01000003.1"/>
</dbReference>
<dbReference type="OrthoDB" id="5986009at2"/>
<sequence length="250" mass="25289">MPIRALLVLLVFLNLGVAAWALLGPERTRPAAATPAAAREVPELPLAPRLAKAAPVGPAEATGAGNGEAKPAPASEAKAAEPAPAPAATAASAPESAPTCLRLGPYADEAAARAALAAARGQVLRGQVQQQAAAAPAAYTVSMPPQADREQALALAQRIKDAGFDDLLVVNTGEQANAIALGRYRSLAAAERRQQSLRDKGFAARLTPAGEAAAAPWWLAVAVRDADAAQALAALAGASQSRKLDCAAVR</sequence>
<evidence type="ECO:0000313" key="4">
    <source>
        <dbReference type="Proteomes" id="UP000289784"/>
    </source>
</evidence>
<reference evidence="3 4" key="1">
    <citation type="submission" date="2019-01" db="EMBL/GenBank/DDBJ databases">
        <title>Pseudoxanthomonas composti sp. nov., isolated from compost.</title>
        <authorList>
            <person name="Yang G."/>
        </authorList>
    </citation>
    <scope>NUCLEOTIDE SEQUENCE [LARGE SCALE GENOMIC DNA]</scope>
    <source>
        <strain evidence="3 4">GSS15</strain>
    </source>
</reference>
<dbReference type="InterPro" id="IPR036680">
    <property type="entry name" value="SPOR-like_sf"/>
</dbReference>
<feature type="compositionally biased region" description="Low complexity" evidence="1">
    <location>
        <begin position="68"/>
        <end position="94"/>
    </location>
</feature>
<dbReference type="SUPFAM" id="SSF110997">
    <property type="entry name" value="Sporulation related repeat"/>
    <property type="match status" value="1"/>
</dbReference>
<dbReference type="AlphaFoldDB" id="A0A4Q1JWF3"/>
<dbReference type="Pfam" id="PF05036">
    <property type="entry name" value="SPOR"/>
    <property type="match status" value="1"/>
</dbReference>
<protein>
    <submittedName>
        <fullName evidence="3">SPOR domain-containing protein</fullName>
    </submittedName>
</protein>
<feature type="region of interest" description="Disordered" evidence="1">
    <location>
        <begin position="52"/>
        <end position="94"/>
    </location>
</feature>
<dbReference type="PROSITE" id="PS51724">
    <property type="entry name" value="SPOR"/>
    <property type="match status" value="1"/>
</dbReference>
<proteinExistence type="predicted"/>
<evidence type="ECO:0000256" key="1">
    <source>
        <dbReference type="SAM" id="MobiDB-lite"/>
    </source>
</evidence>
<dbReference type="EMBL" id="SAWZ01000003">
    <property type="protein sequence ID" value="RXR06631.1"/>
    <property type="molecule type" value="Genomic_DNA"/>
</dbReference>
<dbReference type="Gene3D" id="3.30.70.1070">
    <property type="entry name" value="Sporulation related repeat"/>
    <property type="match status" value="1"/>
</dbReference>
<keyword evidence="4" id="KW-1185">Reference proteome</keyword>
<accession>A0A4Q1JWF3</accession>
<evidence type="ECO:0000259" key="2">
    <source>
        <dbReference type="PROSITE" id="PS51724"/>
    </source>
</evidence>
<dbReference type="GO" id="GO:0042834">
    <property type="term" value="F:peptidoglycan binding"/>
    <property type="evidence" value="ECO:0007669"/>
    <property type="project" value="InterPro"/>
</dbReference>
<name>A0A4Q1JWF3_9GAMM</name>